<evidence type="ECO:0000259" key="6">
    <source>
        <dbReference type="Pfam" id="PF19289"/>
    </source>
</evidence>
<dbReference type="InterPro" id="IPR002510">
    <property type="entry name" value="Metalloprtase-TldD/E_N"/>
</dbReference>
<dbReference type="AlphaFoldDB" id="A0A3E2BKT4"/>
<name>A0A3E2BKT4_9BACT</name>
<dbReference type="InterPro" id="IPR025502">
    <property type="entry name" value="TldD"/>
</dbReference>
<dbReference type="InterPro" id="IPR045570">
    <property type="entry name" value="Metalloprtase-TldD/E_cen_dom"/>
</dbReference>
<evidence type="ECO:0000256" key="3">
    <source>
        <dbReference type="ARBA" id="ARBA00022801"/>
    </source>
</evidence>
<evidence type="ECO:0000313" key="8">
    <source>
        <dbReference type="EMBL" id="RFT15365.1"/>
    </source>
</evidence>
<proteinExistence type="inferred from homology"/>
<dbReference type="Pfam" id="PF19290">
    <property type="entry name" value="PmbA_TldD_2nd"/>
    <property type="match status" value="1"/>
</dbReference>
<dbReference type="GO" id="GO:0008237">
    <property type="term" value="F:metallopeptidase activity"/>
    <property type="evidence" value="ECO:0007669"/>
    <property type="project" value="UniProtKB-KW"/>
</dbReference>
<evidence type="ECO:0000259" key="7">
    <source>
        <dbReference type="Pfam" id="PF19290"/>
    </source>
</evidence>
<dbReference type="GO" id="GO:0005829">
    <property type="term" value="C:cytosol"/>
    <property type="evidence" value="ECO:0007669"/>
    <property type="project" value="TreeGrafter"/>
</dbReference>
<organism evidence="8 9">
    <name type="scientific">Candidatus Saccharicenans subterraneus</name>
    <dbReference type="NCBI Taxonomy" id="2508984"/>
    <lineage>
        <taxon>Bacteria</taxon>
        <taxon>Candidatus Aminicenantota</taxon>
        <taxon>Candidatus Aminicenantia</taxon>
        <taxon>Candidatus Aminicenantales</taxon>
        <taxon>Candidatus Saccharicenantaceae</taxon>
        <taxon>Candidatus Saccharicenans</taxon>
    </lineage>
</organism>
<sequence>MTQRKRAVKTEPNYFHLQPEELKRVLSLALARGGDFADIFLEYRTSLSILMEEDIIKESSENVILGLGLRVIRKDKTGYAYTNDLSEEKLRSVALTASAIASGRAGQKFPFRRLRNLRTEKDVARARLVASSRPLQEKIQLVERAYRSALNYNQSIRKVQVAYGESLQHIKILNSEGVLVEDRRPMVKLVVMALAEKNGRRESGFCGGGGRVGLEYFKRELTPETIGQEAAREACLLLEAVDPPAGEMPVVLSPGHSGVLIHEAVGHLLEADFIRKKTSVLWNKLGKKVGSEQLNIYDDPTRPGFRGSYNFDDEGSRPHKTLLVEKGVVRGFLQDLLSARLMKKEPTGHGRREDFSCWPLPRMANTYIDRGDYDPEEIIRSVRKGFYVSRLSGGQVEDSGQFTFSVTLGYLIEDGRLGRPVRQATLIGTNLDILQKVEMVGSDLEFGWQTGTCSKEGQDVPVADGCPTMKISRMTVGGLR</sequence>
<evidence type="ECO:0000313" key="9">
    <source>
        <dbReference type="Proteomes" id="UP000257323"/>
    </source>
</evidence>
<dbReference type="PANTHER" id="PTHR30624:SF4">
    <property type="entry name" value="METALLOPROTEASE TLDD"/>
    <property type="match status" value="1"/>
</dbReference>
<comment type="similarity">
    <text evidence="1">Belongs to the peptidase U62 family.</text>
</comment>
<reference evidence="8 9" key="1">
    <citation type="submission" date="2018-08" db="EMBL/GenBank/DDBJ databases">
        <title>Genome analysis of the thermophilic bacterium of the candidate phylum Aminicenantes from deep subsurface aquifer revealed its physiology and ecological role.</title>
        <authorList>
            <person name="Kadnikov V.V."/>
            <person name="Mardanov A.V."/>
            <person name="Beletsky A.V."/>
            <person name="Karnachuk O.V."/>
            <person name="Ravin N.V."/>
        </authorList>
    </citation>
    <scope>NUCLEOTIDE SEQUENCE [LARGE SCALE GENOMIC DNA]</scope>
    <source>
        <strain evidence="8">BY38</strain>
    </source>
</reference>
<dbReference type="GO" id="GO:0006508">
    <property type="term" value="P:proteolysis"/>
    <property type="evidence" value="ECO:0007669"/>
    <property type="project" value="UniProtKB-KW"/>
</dbReference>
<dbReference type="Proteomes" id="UP000257323">
    <property type="component" value="Unassembled WGS sequence"/>
</dbReference>
<evidence type="ECO:0000259" key="5">
    <source>
        <dbReference type="Pfam" id="PF01523"/>
    </source>
</evidence>
<protein>
    <submittedName>
        <fullName evidence="8">TldD protein, part of TldE/TldD proteolytic complex</fullName>
    </submittedName>
</protein>
<dbReference type="InterPro" id="IPR051463">
    <property type="entry name" value="Peptidase_U62_metallo"/>
</dbReference>
<accession>A0A3E2BKT4</accession>
<feature type="domain" description="Metalloprotease TldD/E C-terminal" evidence="6">
    <location>
        <begin position="246"/>
        <end position="478"/>
    </location>
</feature>
<dbReference type="PANTHER" id="PTHR30624">
    <property type="entry name" value="UNCHARACTERIZED PROTEIN TLDD AND PMBA"/>
    <property type="match status" value="1"/>
</dbReference>
<gene>
    <name evidence="8" type="ORF">OP8BY_0474</name>
</gene>
<dbReference type="Pfam" id="PF19289">
    <property type="entry name" value="PmbA_TldD_3rd"/>
    <property type="match status" value="1"/>
</dbReference>
<keyword evidence="4" id="KW-0482">Metalloprotease</keyword>
<evidence type="ECO:0000256" key="4">
    <source>
        <dbReference type="ARBA" id="ARBA00023049"/>
    </source>
</evidence>
<evidence type="ECO:0000256" key="1">
    <source>
        <dbReference type="ARBA" id="ARBA00005836"/>
    </source>
</evidence>
<dbReference type="EMBL" id="QUAH01000010">
    <property type="protein sequence ID" value="RFT15365.1"/>
    <property type="molecule type" value="Genomic_DNA"/>
</dbReference>
<keyword evidence="2" id="KW-0645">Protease</keyword>
<dbReference type="SUPFAM" id="SSF111283">
    <property type="entry name" value="Putative modulator of DNA gyrase, PmbA/TldD"/>
    <property type="match status" value="1"/>
</dbReference>
<dbReference type="InterPro" id="IPR036059">
    <property type="entry name" value="TldD/PmbA_sf"/>
</dbReference>
<feature type="domain" description="Metalloprotease TldD/E N-terminal" evidence="5">
    <location>
        <begin position="37"/>
        <end position="101"/>
    </location>
</feature>
<comment type="caution">
    <text evidence="8">The sequence shown here is derived from an EMBL/GenBank/DDBJ whole genome shotgun (WGS) entry which is preliminary data.</text>
</comment>
<evidence type="ECO:0000256" key="2">
    <source>
        <dbReference type="ARBA" id="ARBA00022670"/>
    </source>
</evidence>
<dbReference type="Gene3D" id="3.30.2290.10">
    <property type="entry name" value="PmbA/TldD superfamily"/>
    <property type="match status" value="1"/>
</dbReference>
<dbReference type="Pfam" id="PF01523">
    <property type="entry name" value="PmbA_TldD_1st"/>
    <property type="match status" value="1"/>
</dbReference>
<dbReference type="InterPro" id="IPR045569">
    <property type="entry name" value="Metalloprtase-TldD/E_C"/>
</dbReference>
<feature type="domain" description="Metalloprotease TldD/E central" evidence="7">
    <location>
        <begin position="132"/>
        <end position="238"/>
    </location>
</feature>
<dbReference type="InterPro" id="IPR035068">
    <property type="entry name" value="TldD/PmbA_N"/>
</dbReference>
<keyword evidence="3" id="KW-0378">Hydrolase</keyword>
<dbReference type="PIRSF" id="PIRSF004919">
    <property type="entry name" value="TldD"/>
    <property type="match status" value="1"/>
</dbReference>